<proteinExistence type="predicted"/>
<dbReference type="InterPro" id="IPR001387">
    <property type="entry name" value="Cro/C1-type_HTH"/>
</dbReference>
<accession>A0A7G9SLP3</accession>
<evidence type="ECO:0000259" key="1">
    <source>
        <dbReference type="PROSITE" id="PS50943"/>
    </source>
</evidence>
<dbReference type="GO" id="GO:0003677">
    <property type="term" value="F:DNA binding"/>
    <property type="evidence" value="ECO:0007669"/>
    <property type="project" value="InterPro"/>
</dbReference>
<dbReference type="SMART" id="SM00530">
    <property type="entry name" value="HTH_XRE"/>
    <property type="match status" value="1"/>
</dbReference>
<protein>
    <submittedName>
        <fullName evidence="2">Helix-turn-helix transcriptional regulator</fullName>
    </submittedName>
</protein>
<dbReference type="CDD" id="cd00093">
    <property type="entry name" value="HTH_XRE"/>
    <property type="match status" value="1"/>
</dbReference>
<evidence type="ECO:0000313" key="3">
    <source>
        <dbReference type="Proteomes" id="UP000515804"/>
    </source>
</evidence>
<reference evidence="2 3" key="1">
    <citation type="submission" date="2020-08" db="EMBL/GenBank/DDBJ databases">
        <title>Genome sequence of Thermomonas carbonis KCTC 42013T.</title>
        <authorList>
            <person name="Hyun D.-W."/>
            <person name="Bae J.-W."/>
        </authorList>
    </citation>
    <scope>NUCLEOTIDE SEQUENCE [LARGE SCALE GENOMIC DNA]</scope>
    <source>
        <strain evidence="2 3">KCTC 42013</strain>
    </source>
</reference>
<keyword evidence="3" id="KW-1185">Reference proteome</keyword>
<dbReference type="Pfam" id="PF01381">
    <property type="entry name" value="HTH_3"/>
    <property type="match status" value="1"/>
</dbReference>
<dbReference type="SUPFAM" id="SSF47413">
    <property type="entry name" value="lambda repressor-like DNA-binding domains"/>
    <property type="match status" value="1"/>
</dbReference>
<sequence>MKSIYQDAYQSLLTLLVEARNTSGLTQQQVADKLGRPQSFISKIENGDRRLDVIEFLEICRLLDTDPHALLKRIDGTRKRR</sequence>
<dbReference type="Proteomes" id="UP000515804">
    <property type="component" value="Chromosome"/>
</dbReference>
<feature type="domain" description="HTH cro/C1-type" evidence="1">
    <location>
        <begin position="16"/>
        <end position="70"/>
    </location>
</feature>
<dbReference type="Gene3D" id="1.10.260.40">
    <property type="entry name" value="lambda repressor-like DNA-binding domains"/>
    <property type="match status" value="1"/>
</dbReference>
<dbReference type="AlphaFoldDB" id="A0A7G9SLP3"/>
<dbReference type="KEGG" id="tcn:H9L16_08395"/>
<dbReference type="PROSITE" id="PS50943">
    <property type="entry name" value="HTH_CROC1"/>
    <property type="match status" value="1"/>
</dbReference>
<dbReference type="EMBL" id="CP060719">
    <property type="protein sequence ID" value="QNN68768.1"/>
    <property type="molecule type" value="Genomic_DNA"/>
</dbReference>
<dbReference type="RefSeq" id="WP_187551292.1">
    <property type="nucleotide sequence ID" value="NZ_BMZL01000002.1"/>
</dbReference>
<evidence type="ECO:0000313" key="2">
    <source>
        <dbReference type="EMBL" id="QNN68768.1"/>
    </source>
</evidence>
<organism evidence="2 3">
    <name type="scientific">Thermomonas carbonis</name>
    <dbReference type="NCBI Taxonomy" id="1463158"/>
    <lineage>
        <taxon>Bacteria</taxon>
        <taxon>Pseudomonadati</taxon>
        <taxon>Pseudomonadota</taxon>
        <taxon>Gammaproteobacteria</taxon>
        <taxon>Lysobacterales</taxon>
        <taxon>Lysobacteraceae</taxon>
        <taxon>Thermomonas</taxon>
    </lineage>
</organism>
<dbReference type="InterPro" id="IPR010982">
    <property type="entry name" value="Lambda_DNA-bd_dom_sf"/>
</dbReference>
<name>A0A7G9SLP3_9GAMM</name>
<gene>
    <name evidence="2" type="ORF">H9L16_08395</name>
</gene>